<dbReference type="GO" id="GO:0030496">
    <property type="term" value="C:midbody"/>
    <property type="evidence" value="ECO:0007669"/>
    <property type="project" value="TreeGrafter"/>
</dbReference>
<sequence>MIKESDHHDLESVVQQVTQNLELMTKRAAKAENQVTKLRQEVNLLQAQVSDFKRENEALRSEQGASLTVVKQNDDKMIKETSKG</sequence>
<evidence type="ECO:0000256" key="4">
    <source>
        <dbReference type="SAM" id="Coils"/>
    </source>
</evidence>
<dbReference type="GO" id="GO:1903566">
    <property type="term" value="P:positive regulation of protein localization to cilium"/>
    <property type="evidence" value="ECO:0007669"/>
    <property type="project" value="TreeGrafter"/>
</dbReference>
<accession>A0A091DFB3</accession>
<keyword evidence="6" id="KW-1185">Reference proteome</keyword>
<comment type="similarity">
    <text evidence="1">Belongs to the ENTR1 family.</text>
</comment>
<dbReference type="GO" id="GO:0036064">
    <property type="term" value="C:ciliary basal body"/>
    <property type="evidence" value="ECO:0007669"/>
    <property type="project" value="TreeGrafter"/>
</dbReference>
<reference evidence="5 6" key="1">
    <citation type="submission" date="2013-11" db="EMBL/GenBank/DDBJ databases">
        <title>The Damaraland mole rat (Fukomys damarensis) genome and evolution of African mole rats.</title>
        <authorList>
            <person name="Gladyshev V.N."/>
            <person name="Fang X."/>
        </authorList>
    </citation>
    <scope>NUCLEOTIDE SEQUENCE [LARGE SCALE GENOMIC DNA]</scope>
    <source>
        <tissue evidence="5">Liver</tissue>
    </source>
</reference>
<dbReference type="Gene3D" id="1.20.5.340">
    <property type="match status" value="1"/>
</dbReference>
<dbReference type="EMBL" id="KN122369">
    <property type="protein sequence ID" value="KFO30834.1"/>
    <property type="molecule type" value="Genomic_DNA"/>
</dbReference>
<dbReference type="GO" id="GO:0005769">
    <property type="term" value="C:early endosome"/>
    <property type="evidence" value="ECO:0007669"/>
    <property type="project" value="TreeGrafter"/>
</dbReference>
<evidence type="ECO:0000313" key="6">
    <source>
        <dbReference type="Proteomes" id="UP000028990"/>
    </source>
</evidence>
<evidence type="ECO:0000313" key="5">
    <source>
        <dbReference type="EMBL" id="KFO30834.1"/>
    </source>
</evidence>
<evidence type="ECO:0000256" key="2">
    <source>
        <dbReference type="ARBA" id="ARBA00016007"/>
    </source>
</evidence>
<gene>
    <name evidence="5" type="ORF">H920_07722</name>
</gene>
<dbReference type="Proteomes" id="UP000028990">
    <property type="component" value="Unassembled WGS sequence"/>
</dbReference>
<evidence type="ECO:0000256" key="3">
    <source>
        <dbReference type="ARBA" id="ARBA00023054"/>
    </source>
</evidence>
<dbReference type="GO" id="GO:0005813">
    <property type="term" value="C:centrosome"/>
    <property type="evidence" value="ECO:0007669"/>
    <property type="project" value="TreeGrafter"/>
</dbReference>
<dbReference type="PANTHER" id="PTHR31259">
    <property type="entry name" value="ENDOSOME-ASSOCIATED TRAFFICKING REGULATOR 1"/>
    <property type="match status" value="1"/>
</dbReference>
<keyword evidence="3 4" id="KW-0175">Coiled coil</keyword>
<dbReference type="GO" id="GO:0032465">
    <property type="term" value="P:regulation of cytokinesis"/>
    <property type="evidence" value="ECO:0007669"/>
    <property type="project" value="TreeGrafter"/>
</dbReference>
<protein>
    <recommendedName>
        <fullName evidence="2">Endosome-associated-trafficking regulator 1</fullName>
    </recommendedName>
</protein>
<name>A0A091DFB3_FUKDA</name>
<dbReference type="STRING" id="885580.ENSFDAP00000004671"/>
<feature type="coiled-coil region" evidence="4">
    <location>
        <begin position="14"/>
        <end position="62"/>
    </location>
</feature>
<dbReference type="SUPFAM" id="SSF57997">
    <property type="entry name" value="Tropomyosin"/>
    <property type="match status" value="1"/>
</dbReference>
<proteinExistence type="inferred from homology"/>
<dbReference type="GO" id="GO:0045724">
    <property type="term" value="P:positive regulation of cilium assembly"/>
    <property type="evidence" value="ECO:0007669"/>
    <property type="project" value="TreeGrafter"/>
</dbReference>
<dbReference type="AlphaFoldDB" id="A0A091DFB3"/>
<evidence type="ECO:0000256" key="1">
    <source>
        <dbReference type="ARBA" id="ARBA00007791"/>
    </source>
</evidence>
<dbReference type="PANTHER" id="PTHR31259:SF3">
    <property type="entry name" value="ENDOSOME-ASSOCIATED-TRAFFICKING REGULATOR 1"/>
    <property type="match status" value="1"/>
</dbReference>
<dbReference type="GO" id="GO:0055037">
    <property type="term" value="C:recycling endosome"/>
    <property type="evidence" value="ECO:0007669"/>
    <property type="project" value="TreeGrafter"/>
</dbReference>
<organism evidence="5 6">
    <name type="scientific">Fukomys damarensis</name>
    <name type="common">Damaraland mole rat</name>
    <name type="synonym">Cryptomys damarensis</name>
    <dbReference type="NCBI Taxonomy" id="885580"/>
    <lineage>
        <taxon>Eukaryota</taxon>
        <taxon>Metazoa</taxon>
        <taxon>Chordata</taxon>
        <taxon>Craniata</taxon>
        <taxon>Vertebrata</taxon>
        <taxon>Euteleostomi</taxon>
        <taxon>Mammalia</taxon>
        <taxon>Eutheria</taxon>
        <taxon>Euarchontoglires</taxon>
        <taxon>Glires</taxon>
        <taxon>Rodentia</taxon>
        <taxon>Hystricomorpha</taxon>
        <taxon>Bathyergidae</taxon>
        <taxon>Fukomys</taxon>
    </lineage>
</organism>
<dbReference type="InterPro" id="IPR026757">
    <property type="entry name" value="ENTR1"/>
</dbReference>